<dbReference type="AlphaFoldDB" id="A0A0F9A8E7"/>
<organism evidence="1">
    <name type="scientific">marine sediment metagenome</name>
    <dbReference type="NCBI Taxonomy" id="412755"/>
    <lineage>
        <taxon>unclassified sequences</taxon>
        <taxon>metagenomes</taxon>
        <taxon>ecological metagenomes</taxon>
    </lineage>
</organism>
<gene>
    <name evidence="1" type="ORF">LCGC14_2943250</name>
</gene>
<dbReference type="EMBL" id="LAZR01059095">
    <property type="protein sequence ID" value="KKK68521.1"/>
    <property type="molecule type" value="Genomic_DNA"/>
</dbReference>
<name>A0A0F9A8E7_9ZZZZ</name>
<sequence>MPSDCPVSENQTLGRRMVASRMRGDNWCVGTKSGNDFLGLIEWHGTWKQFVFRPVDMAEFSGDCLAAIAAFMTKLDARREGN</sequence>
<comment type="caution">
    <text evidence="1">The sequence shown here is derived from an EMBL/GenBank/DDBJ whole genome shotgun (WGS) entry which is preliminary data.</text>
</comment>
<protein>
    <submittedName>
        <fullName evidence="1">Uncharacterized protein</fullName>
    </submittedName>
</protein>
<accession>A0A0F9A8E7</accession>
<evidence type="ECO:0000313" key="1">
    <source>
        <dbReference type="EMBL" id="KKK68521.1"/>
    </source>
</evidence>
<proteinExistence type="predicted"/>
<reference evidence="1" key="1">
    <citation type="journal article" date="2015" name="Nature">
        <title>Complex archaea that bridge the gap between prokaryotes and eukaryotes.</title>
        <authorList>
            <person name="Spang A."/>
            <person name="Saw J.H."/>
            <person name="Jorgensen S.L."/>
            <person name="Zaremba-Niedzwiedzka K."/>
            <person name="Martijn J."/>
            <person name="Lind A.E."/>
            <person name="van Eijk R."/>
            <person name="Schleper C."/>
            <person name="Guy L."/>
            <person name="Ettema T.J."/>
        </authorList>
    </citation>
    <scope>NUCLEOTIDE SEQUENCE</scope>
</reference>